<dbReference type="InterPro" id="IPR050557">
    <property type="entry name" value="RTX_toxin/Mannuronan_C5-epim"/>
</dbReference>
<evidence type="ECO:0000256" key="1">
    <source>
        <dbReference type="ARBA" id="ARBA00004613"/>
    </source>
</evidence>
<accession>A0A1E5XRU8</accession>
<dbReference type="Proteomes" id="UP000095463">
    <property type="component" value="Unassembled WGS sequence"/>
</dbReference>
<dbReference type="GO" id="GO:0005509">
    <property type="term" value="F:calcium ion binding"/>
    <property type="evidence" value="ECO:0007669"/>
    <property type="project" value="InterPro"/>
</dbReference>
<dbReference type="Gene3D" id="2.150.10.10">
    <property type="entry name" value="Serralysin-like metalloprotease, C-terminal"/>
    <property type="match status" value="2"/>
</dbReference>
<dbReference type="SUPFAM" id="SSF51126">
    <property type="entry name" value="Pectin lyase-like"/>
    <property type="match status" value="1"/>
</dbReference>
<proteinExistence type="predicted"/>
<dbReference type="RefSeq" id="WP_069909516.1">
    <property type="nucleotide sequence ID" value="NZ_LAJE02000162.1"/>
</dbReference>
<dbReference type="PANTHER" id="PTHR38340">
    <property type="entry name" value="S-LAYER PROTEIN"/>
    <property type="match status" value="1"/>
</dbReference>
<dbReference type="PROSITE" id="PS00330">
    <property type="entry name" value="HEMOLYSIN_CALCIUM"/>
    <property type="match status" value="3"/>
</dbReference>
<dbReference type="PANTHER" id="PTHR38340:SF1">
    <property type="entry name" value="S-LAYER PROTEIN"/>
    <property type="match status" value="1"/>
</dbReference>
<evidence type="ECO:0000313" key="4">
    <source>
        <dbReference type="Proteomes" id="UP000095463"/>
    </source>
</evidence>
<dbReference type="PRINTS" id="PR00313">
    <property type="entry name" value="CABNDNGRPT"/>
</dbReference>
<dbReference type="GO" id="GO:0005576">
    <property type="term" value="C:extracellular region"/>
    <property type="evidence" value="ECO:0007669"/>
    <property type="project" value="UniProtKB-SubCell"/>
</dbReference>
<organism evidence="3 4">
    <name type="scientific">Devosia insulae DS-56</name>
    <dbReference type="NCBI Taxonomy" id="1116389"/>
    <lineage>
        <taxon>Bacteria</taxon>
        <taxon>Pseudomonadati</taxon>
        <taxon>Pseudomonadota</taxon>
        <taxon>Alphaproteobacteria</taxon>
        <taxon>Hyphomicrobiales</taxon>
        <taxon>Devosiaceae</taxon>
        <taxon>Devosia</taxon>
    </lineage>
</organism>
<keyword evidence="2" id="KW-0964">Secreted</keyword>
<keyword evidence="4" id="KW-1185">Reference proteome</keyword>
<comment type="subcellular location">
    <subcellularLocation>
        <location evidence="1">Secreted</location>
    </subcellularLocation>
</comment>
<dbReference type="InterPro" id="IPR001343">
    <property type="entry name" value="Hemolysn_Ca-bd"/>
</dbReference>
<dbReference type="EMBL" id="LAJE02000162">
    <property type="protein sequence ID" value="OEO31295.1"/>
    <property type="molecule type" value="Genomic_DNA"/>
</dbReference>
<dbReference type="InterPro" id="IPR011050">
    <property type="entry name" value="Pectin_lyase_fold/virulence"/>
</dbReference>
<dbReference type="AlphaFoldDB" id="A0A1E5XRU8"/>
<evidence type="ECO:0000313" key="3">
    <source>
        <dbReference type="EMBL" id="OEO31295.1"/>
    </source>
</evidence>
<dbReference type="Pfam" id="PF00353">
    <property type="entry name" value="HemolysinCabind"/>
    <property type="match status" value="3"/>
</dbReference>
<dbReference type="OrthoDB" id="7936308at2"/>
<dbReference type="InterPro" id="IPR011049">
    <property type="entry name" value="Serralysin-like_metalloprot_C"/>
</dbReference>
<evidence type="ECO:0000256" key="2">
    <source>
        <dbReference type="ARBA" id="ARBA00022525"/>
    </source>
</evidence>
<reference evidence="3 4" key="1">
    <citation type="journal article" date="2015" name="Genome Announc.">
        <title>Genome Assemblies of Three Soil-Associated Devosia species: D. insulae, D. limi, and D. soli.</title>
        <authorList>
            <person name="Hassan Y.I."/>
            <person name="Lepp D."/>
            <person name="Zhou T."/>
        </authorList>
    </citation>
    <scope>NUCLEOTIDE SEQUENCE [LARGE SCALE GENOMIC DNA]</scope>
    <source>
        <strain evidence="3 4">DS-56</strain>
    </source>
</reference>
<sequence length="699" mass="73147">MITVSASTSAAELQAIIDSAPAGETILMGAGTFEFDQTVVINRDDITVMGTGSGATTIELVGNARVGGAFQIGGVIDVPSYSGEFALDEPAAEGSMYLHLADASGLKTGDHLWIELENTPEYLDSIGDTEWREDKPLRTSMVEVASVNGNTVRLTNGLAFDFSTIASVQKIEVAENVKLGGFTVESGLAEQDPGSFTNVEASFDRSNVISLSGTSHVKLFDITIDNAPSNGFTFSQTIFLEASNLTVDGAVNKGDGGNGYAFQLKALYDSQLVGVEAFDTRHAVLFASWTSEANNTIQVRETNRDINFHGGDDHDNIVTVLSSERTDLEATYLSPTLFVNDEGTSYGAPTNPHANTVTFDVVKGTNKSELLVANDSGVEFHARAGADILVGGNGGDRLYAEKGDDLIYASKGNDVIDGGLGTDVLAYAGEQDDYTLTRDLSGRFVVHKAGGGYDIVGGVEAFRFADGTVAASTLTDLPTTYFGSDDADRIVVSSVHDVVLSGGGYDRIVASTSYVLGDENEALELTGDRATNGFGNSSNNSFTGNEAANELFGFSGDDRFFARGGNDYLSGGDGSDDLYGQAGNDRLFGGSGDDLLNGGSGADTFVFSAGRDTIEDFSLRSGDRLDTGLTGFASAAAFLAAFREAAASGGDTFDTLGIDVDGSGYHVEIRVADAHGDPLVMGLNGATLESLLASSDWIV</sequence>
<dbReference type="SUPFAM" id="SSF51120">
    <property type="entry name" value="beta-Roll"/>
    <property type="match status" value="2"/>
</dbReference>
<name>A0A1E5XRU8_9HYPH</name>
<protein>
    <submittedName>
        <fullName evidence="3">Uncharacterized protein</fullName>
    </submittedName>
</protein>
<gene>
    <name evidence="3" type="ORF">VW23_016990</name>
</gene>
<dbReference type="InterPro" id="IPR018511">
    <property type="entry name" value="Hemolysin-typ_Ca-bd_CS"/>
</dbReference>
<comment type="caution">
    <text evidence="3">The sequence shown here is derived from an EMBL/GenBank/DDBJ whole genome shotgun (WGS) entry which is preliminary data.</text>
</comment>